<protein>
    <submittedName>
        <fullName evidence="3">Uncharacterized protein</fullName>
    </submittedName>
</protein>
<dbReference type="GO" id="GO:0005615">
    <property type="term" value="C:extracellular space"/>
    <property type="evidence" value="ECO:0007669"/>
    <property type="project" value="TreeGrafter"/>
</dbReference>
<accession>A0A915CNT2</accession>
<evidence type="ECO:0000313" key="3">
    <source>
        <dbReference type="WBParaSite" id="jg10546"/>
    </source>
</evidence>
<dbReference type="PANTHER" id="PTHR35015">
    <property type="entry name" value="PROTEIN CBR-OSM-7-RELATED"/>
    <property type="match status" value="1"/>
</dbReference>
<dbReference type="AlphaFoldDB" id="A0A915CNT2"/>
<proteinExistence type="predicted"/>
<keyword evidence="1" id="KW-0732">Signal</keyword>
<dbReference type="InterPro" id="IPR053124">
    <property type="entry name" value="Notch_signaling_modulators"/>
</dbReference>
<feature type="signal peptide" evidence="1">
    <location>
        <begin position="1"/>
        <end position="22"/>
    </location>
</feature>
<dbReference type="GO" id="GO:0045747">
    <property type="term" value="P:positive regulation of Notch signaling pathway"/>
    <property type="evidence" value="ECO:0007669"/>
    <property type="project" value="TreeGrafter"/>
</dbReference>
<dbReference type="Proteomes" id="UP000887574">
    <property type="component" value="Unplaced"/>
</dbReference>
<dbReference type="GO" id="GO:0005112">
    <property type="term" value="F:Notch binding"/>
    <property type="evidence" value="ECO:0007669"/>
    <property type="project" value="TreeGrafter"/>
</dbReference>
<sequence>MSSIQYPALFAFFLAVLYPINALPLNSLMSDACQRNPSLAICAQLPQNSNFRAKDAAEGVDTVFMRSFPKVSFEELQTMRYCESHNSKYQTYCANNEQASKIIADSLEYKPKSLSLVVPPSLPSASAADSEPEPVQFDLPLASSAEKDTLYGGGIRTVAQMSPSMIRTCTPDCTAPHCTVECKCHASHPAVNARCNPPANGEIASTCLAWYSKCARWFSPLQY</sequence>
<evidence type="ECO:0000256" key="1">
    <source>
        <dbReference type="SAM" id="SignalP"/>
    </source>
</evidence>
<evidence type="ECO:0000313" key="2">
    <source>
        <dbReference type="Proteomes" id="UP000887574"/>
    </source>
</evidence>
<keyword evidence="2" id="KW-1185">Reference proteome</keyword>
<feature type="chain" id="PRO_5037018664" evidence="1">
    <location>
        <begin position="23"/>
        <end position="223"/>
    </location>
</feature>
<organism evidence="2 3">
    <name type="scientific">Ditylenchus dipsaci</name>
    <dbReference type="NCBI Taxonomy" id="166011"/>
    <lineage>
        <taxon>Eukaryota</taxon>
        <taxon>Metazoa</taxon>
        <taxon>Ecdysozoa</taxon>
        <taxon>Nematoda</taxon>
        <taxon>Chromadorea</taxon>
        <taxon>Rhabditida</taxon>
        <taxon>Tylenchina</taxon>
        <taxon>Tylenchomorpha</taxon>
        <taxon>Sphaerularioidea</taxon>
        <taxon>Anguinidae</taxon>
        <taxon>Anguininae</taxon>
        <taxon>Ditylenchus</taxon>
    </lineage>
</organism>
<dbReference type="WBParaSite" id="jg10546">
    <property type="protein sequence ID" value="jg10546"/>
    <property type="gene ID" value="jg10546"/>
</dbReference>
<dbReference type="PANTHER" id="PTHR35015:SF1">
    <property type="entry name" value="NOTCH LIGAND OSM-11"/>
    <property type="match status" value="1"/>
</dbReference>
<name>A0A915CNT2_9BILA</name>
<reference evidence="3" key="1">
    <citation type="submission" date="2022-11" db="UniProtKB">
        <authorList>
            <consortium name="WormBaseParasite"/>
        </authorList>
    </citation>
    <scope>IDENTIFICATION</scope>
</reference>